<feature type="domain" description="Acylphosphatase-like" evidence="7">
    <location>
        <begin position="11"/>
        <end position="97"/>
    </location>
</feature>
<organism evidence="8 9">
    <name type="scientific">Vagococcus acidifermentans</name>
    <dbReference type="NCBI Taxonomy" id="564710"/>
    <lineage>
        <taxon>Bacteria</taxon>
        <taxon>Bacillati</taxon>
        <taxon>Bacillota</taxon>
        <taxon>Bacilli</taxon>
        <taxon>Lactobacillales</taxon>
        <taxon>Enterococcaceae</taxon>
        <taxon>Vagococcus</taxon>
    </lineage>
</organism>
<dbReference type="PROSITE" id="PS00151">
    <property type="entry name" value="ACYLPHOSPHATASE_2"/>
    <property type="match status" value="1"/>
</dbReference>
<feature type="active site" evidence="5">
    <location>
        <position position="26"/>
    </location>
</feature>
<gene>
    <name evidence="8" type="ORF">CBF27_01500</name>
</gene>
<accession>A0A430B3A7</accession>
<dbReference type="OrthoDB" id="9808093at2"/>
<reference evidence="8 9" key="1">
    <citation type="submission" date="2017-05" db="EMBL/GenBank/DDBJ databases">
        <title>Vagococcus spp. assemblies.</title>
        <authorList>
            <person name="Gulvik C.A."/>
        </authorList>
    </citation>
    <scope>NUCLEOTIDE SEQUENCE [LARGE SCALE GENOMIC DNA]</scope>
    <source>
        <strain evidence="8 9">LMG 24798</strain>
    </source>
</reference>
<dbReference type="EC" id="3.6.1.7" evidence="2 5"/>
<evidence type="ECO:0000256" key="6">
    <source>
        <dbReference type="RuleBase" id="RU004168"/>
    </source>
</evidence>
<protein>
    <recommendedName>
        <fullName evidence="3 5">acylphosphatase</fullName>
        <ecNumber evidence="2 5">3.6.1.7</ecNumber>
    </recommendedName>
</protein>
<name>A0A430B3A7_9ENTE</name>
<sequence length="97" mass="11119">MPDFPETELIAKRLIFSGNVQGVGFRQQFSLIAKKVGVTGWVRNLPDGRVESLVQGTEEKIAFLISYMQQQKRLFIRDVAEEQRDVSSELSHFSILY</sequence>
<dbReference type="InterPro" id="IPR017968">
    <property type="entry name" value="Acylphosphatase_CS"/>
</dbReference>
<comment type="similarity">
    <text evidence="1 6">Belongs to the acylphosphatase family.</text>
</comment>
<dbReference type="InterPro" id="IPR001792">
    <property type="entry name" value="Acylphosphatase-like_dom"/>
</dbReference>
<feature type="active site" evidence="5">
    <location>
        <position position="44"/>
    </location>
</feature>
<keyword evidence="9" id="KW-1185">Reference proteome</keyword>
<evidence type="ECO:0000256" key="5">
    <source>
        <dbReference type="PROSITE-ProRule" id="PRU00520"/>
    </source>
</evidence>
<evidence type="ECO:0000256" key="2">
    <source>
        <dbReference type="ARBA" id="ARBA00012150"/>
    </source>
</evidence>
<comment type="caution">
    <text evidence="8">The sequence shown here is derived from an EMBL/GenBank/DDBJ whole genome shotgun (WGS) entry which is preliminary data.</text>
</comment>
<evidence type="ECO:0000256" key="1">
    <source>
        <dbReference type="ARBA" id="ARBA00005614"/>
    </source>
</evidence>
<dbReference type="Proteomes" id="UP000286773">
    <property type="component" value="Unassembled WGS sequence"/>
</dbReference>
<evidence type="ECO:0000259" key="7">
    <source>
        <dbReference type="PROSITE" id="PS51160"/>
    </source>
</evidence>
<dbReference type="InterPro" id="IPR036046">
    <property type="entry name" value="Acylphosphatase-like_dom_sf"/>
</dbReference>
<dbReference type="PANTHER" id="PTHR47268:SF4">
    <property type="entry name" value="ACYLPHOSPHATASE"/>
    <property type="match status" value="1"/>
</dbReference>
<comment type="catalytic activity">
    <reaction evidence="4 5">
        <text>an acyl phosphate + H2O = a carboxylate + phosphate + H(+)</text>
        <dbReference type="Rhea" id="RHEA:14965"/>
        <dbReference type="ChEBI" id="CHEBI:15377"/>
        <dbReference type="ChEBI" id="CHEBI:15378"/>
        <dbReference type="ChEBI" id="CHEBI:29067"/>
        <dbReference type="ChEBI" id="CHEBI:43474"/>
        <dbReference type="ChEBI" id="CHEBI:59918"/>
        <dbReference type="EC" id="3.6.1.7"/>
    </reaction>
</comment>
<dbReference type="PROSITE" id="PS51160">
    <property type="entry name" value="ACYLPHOSPHATASE_3"/>
    <property type="match status" value="1"/>
</dbReference>
<dbReference type="PRINTS" id="PR00112">
    <property type="entry name" value="ACYLPHPHTASE"/>
</dbReference>
<dbReference type="GO" id="GO:0003998">
    <property type="term" value="F:acylphosphatase activity"/>
    <property type="evidence" value="ECO:0007669"/>
    <property type="project" value="UniProtKB-EC"/>
</dbReference>
<evidence type="ECO:0000256" key="4">
    <source>
        <dbReference type="ARBA" id="ARBA00047645"/>
    </source>
</evidence>
<dbReference type="SUPFAM" id="SSF54975">
    <property type="entry name" value="Acylphosphatase/BLUF domain-like"/>
    <property type="match status" value="1"/>
</dbReference>
<dbReference type="InterPro" id="IPR020456">
    <property type="entry name" value="Acylphosphatase"/>
</dbReference>
<dbReference type="PANTHER" id="PTHR47268">
    <property type="entry name" value="ACYLPHOSPHATASE"/>
    <property type="match status" value="1"/>
</dbReference>
<keyword evidence="5" id="KW-0378">Hydrolase</keyword>
<evidence type="ECO:0000313" key="8">
    <source>
        <dbReference type="EMBL" id="RSU14825.1"/>
    </source>
</evidence>
<evidence type="ECO:0000256" key="3">
    <source>
        <dbReference type="ARBA" id="ARBA00015991"/>
    </source>
</evidence>
<dbReference type="EMBL" id="NGKC01000001">
    <property type="protein sequence ID" value="RSU14825.1"/>
    <property type="molecule type" value="Genomic_DNA"/>
</dbReference>
<proteinExistence type="inferred from homology"/>
<dbReference type="Gene3D" id="3.30.70.100">
    <property type="match status" value="1"/>
</dbReference>
<dbReference type="Pfam" id="PF00708">
    <property type="entry name" value="Acylphosphatase"/>
    <property type="match status" value="1"/>
</dbReference>
<evidence type="ECO:0000313" key="9">
    <source>
        <dbReference type="Proteomes" id="UP000286773"/>
    </source>
</evidence>
<dbReference type="AlphaFoldDB" id="A0A430B3A7"/>